<dbReference type="Proteomes" id="UP000321578">
    <property type="component" value="Unassembled WGS sequence"/>
</dbReference>
<dbReference type="InterPro" id="IPR045538">
    <property type="entry name" value="CIS_TMP"/>
</dbReference>
<name>A0A5C6ZNA7_9FLAO</name>
<gene>
    <name evidence="1" type="ORF">ESY86_00480</name>
</gene>
<dbReference type="EMBL" id="VORO01000001">
    <property type="protein sequence ID" value="TXD91105.1"/>
    <property type="molecule type" value="Genomic_DNA"/>
</dbReference>
<keyword evidence="2" id="KW-1185">Reference proteome</keyword>
<accession>A0A5C6ZNA7</accession>
<dbReference type="Pfam" id="PF19268">
    <property type="entry name" value="CIS_TMP"/>
    <property type="match status" value="1"/>
</dbReference>
<sequence>MKQWKNEFLHKALAQIRLFLRQQPYTGLPQNSKNYYDDSIEKEIVFDSIGLIIDFLKTGNFKNSQDGKKLDQILKEIEWNSQNRAEVLKVICTDVQSILRFVFSMPVGIRENILGEKRLIFYQVHKKSDRYALPNPSKKLFVSELNDFLEVIYRAESLPNGIQQNFSQILKTNFEVTEKEYQKWLDTQTNPVKTKFKKLEALKNNMSIKADDVQIESDTNEESYYISNAGLIILHPFLQKLFEKLGYLTDDKNSFKSKNLQNRAVLLSQYLVTFEEQIFENDLVFNKVLCGVKMTDAINTKITFSIEEKEVCRDLLIATISHWKILKNTSPESLQSSFLQRKAKLKKDENNWGLFVEKQGLDVLLNHLPWGINTVRTPWMNRHLTCNWSR</sequence>
<evidence type="ECO:0000313" key="1">
    <source>
        <dbReference type="EMBL" id="TXD91105.1"/>
    </source>
</evidence>
<comment type="caution">
    <text evidence="1">The sequence shown here is derived from an EMBL/GenBank/DDBJ whole genome shotgun (WGS) entry which is preliminary data.</text>
</comment>
<reference evidence="1 2" key="1">
    <citation type="submission" date="2019-08" db="EMBL/GenBank/DDBJ databases">
        <title>Genomes of Subsaximicrobium wynnwilliamsii strains.</title>
        <authorList>
            <person name="Bowman J.P."/>
        </authorList>
    </citation>
    <scope>NUCLEOTIDE SEQUENCE [LARGE SCALE GENOMIC DNA]</scope>
    <source>
        <strain evidence="1 2">2-80-2</strain>
    </source>
</reference>
<protein>
    <submittedName>
        <fullName evidence="1">Uncharacterized protein</fullName>
    </submittedName>
</protein>
<dbReference type="OrthoDB" id="1488184at2"/>
<evidence type="ECO:0000313" key="2">
    <source>
        <dbReference type="Proteomes" id="UP000321578"/>
    </source>
</evidence>
<dbReference type="AlphaFoldDB" id="A0A5C6ZNA7"/>
<organism evidence="1 2">
    <name type="scientific">Subsaximicrobium wynnwilliamsii</name>
    <dbReference type="NCBI Taxonomy" id="291179"/>
    <lineage>
        <taxon>Bacteria</taxon>
        <taxon>Pseudomonadati</taxon>
        <taxon>Bacteroidota</taxon>
        <taxon>Flavobacteriia</taxon>
        <taxon>Flavobacteriales</taxon>
        <taxon>Flavobacteriaceae</taxon>
        <taxon>Subsaximicrobium</taxon>
    </lineage>
</organism>
<proteinExistence type="predicted"/>